<reference evidence="3" key="1">
    <citation type="submission" date="2022-06" db="EMBL/GenBank/DDBJ databases">
        <title>Rothia sp. isolated from sandalwood seedling.</title>
        <authorList>
            <person name="Tuikhar N."/>
            <person name="Kirdat K."/>
            <person name="Thorat V."/>
            <person name="Swetha P."/>
            <person name="Padma S."/>
            <person name="Sundararaj R."/>
            <person name="Yadav A."/>
        </authorList>
    </citation>
    <scope>NUCLEOTIDE SEQUENCE</scope>
    <source>
        <strain evidence="3">AR01</strain>
    </source>
</reference>
<proteinExistence type="inferred from homology"/>
<dbReference type="SUPFAM" id="SSF52980">
    <property type="entry name" value="Restriction endonuclease-like"/>
    <property type="match status" value="1"/>
</dbReference>
<dbReference type="PANTHER" id="PTHR34039">
    <property type="entry name" value="UPF0102 PROTEIN YRAN"/>
    <property type="match status" value="1"/>
</dbReference>
<dbReference type="NCBIfam" id="NF009154">
    <property type="entry name" value="PRK12497.3-3"/>
    <property type="match status" value="1"/>
</dbReference>
<dbReference type="Pfam" id="PF02021">
    <property type="entry name" value="UPF0102"/>
    <property type="match status" value="1"/>
</dbReference>
<name>A0A9X2KIS3_9MICC</name>
<comment type="caution">
    <text evidence="3">The sequence shown here is derived from an EMBL/GenBank/DDBJ whole genome shotgun (WGS) entry which is preliminary data.</text>
</comment>
<dbReference type="Gene3D" id="3.40.1350.10">
    <property type="match status" value="1"/>
</dbReference>
<evidence type="ECO:0000313" key="4">
    <source>
        <dbReference type="Proteomes" id="UP001139502"/>
    </source>
</evidence>
<dbReference type="RefSeq" id="WP_254166938.1">
    <property type="nucleotide sequence ID" value="NZ_JANAFB010000023.1"/>
</dbReference>
<dbReference type="GO" id="GO:0003676">
    <property type="term" value="F:nucleic acid binding"/>
    <property type="evidence" value="ECO:0007669"/>
    <property type="project" value="InterPro"/>
</dbReference>
<dbReference type="AlphaFoldDB" id="A0A9X2KIS3"/>
<gene>
    <name evidence="3" type="ORF">NBM05_10090</name>
</gene>
<dbReference type="InterPro" id="IPR011335">
    <property type="entry name" value="Restrct_endonuc-II-like"/>
</dbReference>
<dbReference type="InterPro" id="IPR003509">
    <property type="entry name" value="UPF0102_YraN-like"/>
</dbReference>
<sequence>MTTTERRRATGSWGERTAAKVLEARGWQVLERNWRPTPGPLTPRGELDLICFDGTEYVACEVKTRTGLGYGHPLESIDQGKATRLRLLARNWAAAHRPGSAVRVDAVAITGGPFMFTFEHLEGVV</sequence>
<comment type="similarity">
    <text evidence="1 2">Belongs to the UPF0102 family.</text>
</comment>
<dbReference type="CDD" id="cd20736">
    <property type="entry name" value="PoNe_Nuclease"/>
    <property type="match status" value="1"/>
</dbReference>
<keyword evidence="4" id="KW-1185">Reference proteome</keyword>
<evidence type="ECO:0000256" key="1">
    <source>
        <dbReference type="ARBA" id="ARBA00006738"/>
    </source>
</evidence>
<evidence type="ECO:0000256" key="2">
    <source>
        <dbReference type="HAMAP-Rule" id="MF_00048"/>
    </source>
</evidence>
<protein>
    <recommendedName>
        <fullName evidence="2">UPF0102 protein NBM05_10090</fullName>
    </recommendedName>
</protein>
<dbReference type="Proteomes" id="UP001139502">
    <property type="component" value="Unassembled WGS sequence"/>
</dbReference>
<dbReference type="EMBL" id="JANAFB010000023">
    <property type="protein sequence ID" value="MCP3426340.1"/>
    <property type="molecule type" value="Genomic_DNA"/>
</dbReference>
<evidence type="ECO:0000313" key="3">
    <source>
        <dbReference type="EMBL" id="MCP3426340.1"/>
    </source>
</evidence>
<organism evidence="3 4">
    <name type="scientific">Rothia santali</name>
    <dbReference type="NCBI Taxonomy" id="2949643"/>
    <lineage>
        <taxon>Bacteria</taxon>
        <taxon>Bacillati</taxon>
        <taxon>Actinomycetota</taxon>
        <taxon>Actinomycetes</taxon>
        <taxon>Micrococcales</taxon>
        <taxon>Micrococcaceae</taxon>
        <taxon>Rothia</taxon>
    </lineage>
</organism>
<dbReference type="HAMAP" id="MF_00048">
    <property type="entry name" value="UPF0102"/>
    <property type="match status" value="1"/>
</dbReference>
<dbReference type="PANTHER" id="PTHR34039:SF1">
    <property type="entry name" value="UPF0102 PROTEIN YRAN"/>
    <property type="match status" value="1"/>
</dbReference>
<dbReference type="InterPro" id="IPR011856">
    <property type="entry name" value="tRNA_endonuc-like_dom_sf"/>
</dbReference>
<accession>A0A9X2KIS3</accession>